<keyword evidence="1" id="KW-0812">Transmembrane</keyword>
<feature type="transmembrane region" description="Helical" evidence="1">
    <location>
        <begin position="201"/>
        <end position="227"/>
    </location>
</feature>
<keyword evidence="1" id="KW-1133">Transmembrane helix</keyword>
<feature type="transmembrane region" description="Helical" evidence="1">
    <location>
        <begin position="274"/>
        <end position="292"/>
    </location>
</feature>
<feature type="transmembrane region" description="Helical" evidence="1">
    <location>
        <begin position="76"/>
        <end position="99"/>
    </location>
</feature>
<keyword evidence="1" id="KW-0472">Membrane</keyword>
<evidence type="ECO:0008006" key="4">
    <source>
        <dbReference type="Google" id="ProtNLM"/>
    </source>
</evidence>
<dbReference type="AlphaFoldDB" id="A0A2H3BHN3"/>
<proteinExistence type="predicted"/>
<evidence type="ECO:0000313" key="3">
    <source>
        <dbReference type="Proteomes" id="UP000218334"/>
    </source>
</evidence>
<feature type="transmembrane region" description="Helical" evidence="1">
    <location>
        <begin position="45"/>
        <end position="64"/>
    </location>
</feature>
<sequence>MLRSVYQATDYFPAQTHNMDSPSSDLSHSERNLIFESLDLNFNCIILRSLLQGLYTLIVAITLWTTFSPPKKSGNAFLLTVIITLYFLTTVAFGVDWAYQRRAFIKNGDNFFTVFVALEAIGPWWRASQLVAGISGGLSTFIVDITIIWRCWVFWGRRWLIVLIPGLCAIAGTIVKSLQIRSTFINTTSDIGNTGGFAVEINWALIYLSLTLATTLLCTLLIVYRIVRLASGVSSYGRIIEIVIESSAMYSLTLIVYLALVARNLGSSYYADMITAYIKVIAPTLLIGRVAAGSNSNSSCHAIVNSGGDCSSVLGRFFVRKRETVIVCRDIEDSTTSLGYYGKSGMESV</sequence>
<evidence type="ECO:0000256" key="1">
    <source>
        <dbReference type="SAM" id="Phobius"/>
    </source>
</evidence>
<dbReference type="Proteomes" id="UP000218334">
    <property type="component" value="Unassembled WGS sequence"/>
</dbReference>
<evidence type="ECO:0000313" key="2">
    <source>
        <dbReference type="EMBL" id="PBK62576.1"/>
    </source>
</evidence>
<feature type="transmembrane region" description="Helical" evidence="1">
    <location>
        <begin position="133"/>
        <end position="152"/>
    </location>
</feature>
<organism evidence="2 3">
    <name type="scientific">Armillaria solidipes</name>
    <dbReference type="NCBI Taxonomy" id="1076256"/>
    <lineage>
        <taxon>Eukaryota</taxon>
        <taxon>Fungi</taxon>
        <taxon>Dikarya</taxon>
        <taxon>Basidiomycota</taxon>
        <taxon>Agaricomycotina</taxon>
        <taxon>Agaricomycetes</taxon>
        <taxon>Agaricomycetidae</taxon>
        <taxon>Agaricales</taxon>
        <taxon>Marasmiineae</taxon>
        <taxon>Physalacriaceae</taxon>
        <taxon>Armillaria</taxon>
    </lineage>
</organism>
<feature type="transmembrane region" description="Helical" evidence="1">
    <location>
        <begin position="239"/>
        <end position="262"/>
    </location>
</feature>
<accession>A0A2H3BHN3</accession>
<protein>
    <recommendedName>
        <fullName evidence="4">Family A G protein-coupled receptor-like protein</fullName>
    </recommendedName>
</protein>
<gene>
    <name evidence="2" type="ORF">ARMSODRAFT_1089131</name>
</gene>
<dbReference type="STRING" id="1076256.A0A2H3BHN3"/>
<dbReference type="EMBL" id="KZ293465">
    <property type="protein sequence ID" value="PBK62576.1"/>
    <property type="molecule type" value="Genomic_DNA"/>
</dbReference>
<reference evidence="3" key="1">
    <citation type="journal article" date="2017" name="Nat. Ecol. Evol.">
        <title>Genome expansion and lineage-specific genetic innovations in the forest pathogenic fungi Armillaria.</title>
        <authorList>
            <person name="Sipos G."/>
            <person name="Prasanna A.N."/>
            <person name="Walter M.C."/>
            <person name="O'Connor E."/>
            <person name="Balint B."/>
            <person name="Krizsan K."/>
            <person name="Kiss B."/>
            <person name="Hess J."/>
            <person name="Varga T."/>
            <person name="Slot J."/>
            <person name="Riley R."/>
            <person name="Boka B."/>
            <person name="Rigling D."/>
            <person name="Barry K."/>
            <person name="Lee J."/>
            <person name="Mihaltcheva S."/>
            <person name="LaButti K."/>
            <person name="Lipzen A."/>
            <person name="Waldron R."/>
            <person name="Moloney N.M."/>
            <person name="Sperisen C."/>
            <person name="Kredics L."/>
            <person name="Vagvoelgyi C."/>
            <person name="Patrignani A."/>
            <person name="Fitzpatrick D."/>
            <person name="Nagy I."/>
            <person name="Doyle S."/>
            <person name="Anderson J.B."/>
            <person name="Grigoriev I.V."/>
            <person name="Gueldener U."/>
            <person name="Muensterkoetter M."/>
            <person name="Nagy L.G."/>
        </authorList>
    </citation>
    <scope>NUCLEOTIDE SEQUENCE [LARGE SCALE GENOMIC DNA]</scope>
    <source>
        <strain evidence="3">28-4</strain>
    </source>
</reference>
<feature type="transmembrane region" description="Helical" evidence="1">
    <location>
        <begin position="159"/>
        <end position="181"/>
    </location>
</feature>
<keyword evidence="3" id="KW-1185">Reference proteome</keyword>
<name>A0A2H3BHN3_9AGAR</name>
<feature type="transmembrane region" description="Helical" evidence="1">
    <location>
        <begin position="111"/>
        <end position="127"/>
    </location>
</feature>